<dbReference type="InterPro" id="IPR014729">
    <property type="entry name" value="Rossmann-like_a/b/a_fold"/>
</dbReference>
<evidence type="ECO:0000256" key="1">
    <source>
        <dbReference type="ARBA" id="ARBA00002324"/>
    </source>
</evidence>
<keyword evidence="4 10" id="KW-0808">Transferase</keyword>
<name>A0ABT1Y350_9FIRM</name>
<evidence type="ECO:0000313" key="12">
    <source>
        <dbReference type="EMBL" id="MCR6544988.1"/>
    </source>
</evidence>
<evidence type="ECO:0000256" key="5">
    <source>
        <dbReference type="ARBA" id="ARBA00022695"/>
    </source>
</evidence>
<dbReference type="HAMAP" id="MF_00244">
    <property type="entry name" value="NaMN_adenylyltr"/>
    <property type="match status" value="1"/>
</dbReference>
<comment type="function">
    <text evidence="1 10">Catalyzes the reversible adenylation of nicotinate mononucleotide (NaMN) to nicotinic acid adenine dinucleotide (NaAD).</text>
</comment>
<dbReference type="SUPFAM" id="SSF52374">
    <property type="entry name" value="Nucleotidylyl transferase"/>
    <property type="match status" value="1"/>
</dbReference>
<evidence type="ECO:0000256" key="6">
    <source>
        <dbReference type="ARBA" id="ARBA00022741"/>
    </source>
</evidence>
<dbReference type="Gene3D" id="3.40.50.620">
    <property type="entry name" value="HUPs"/>
    <property type="match status" value="1"/>
</dbReference>
<dbReference type="PANTHER" id="PTHR39321:SF3">
    <property type="entry name" value="PHOSPHOPANTETHEINE ADENYLYLTRANSFERASE"/>
    <property type="match status" value="1"/>
</dbReference>
<dbReference type="Pfam" id="PF01467">
    <property type="entry name" value="CTP_transf_like"/>
    <property type="match status" value="1"/>
</dbReference>
<evidence type="ECO:0000313" key="13">
    <source>
        <dbReference type="Proteomes" id="UP001524944"/>
    </source>
</evidence>
<dbReference type="EC" id="2.7.7.18" evidence="10"/>
<keyword evidence="5 10" id="KW-0548">Nucleotidyltransferase</keyword>
<comment type="similarity">
    <text evidence="10">Belongs to the NadD family.</text>
</comment>
<evidence type="ECO:0000259" key="11">
    <source>
        <dbReference type="Pfam" id="PF01467"/>
    </source>
</evidence>
<dbReference type="NCBIfam" id="TIGR00125">
    <property type="entry name" value="cyt_tran_rel"/>
    <property type="match status" value="1"/>
</dbReference>
<sequence>MNKAIGIMGGTFDPIHYGHLVTAEAARYGYKLDKVIFVPSGRPPHKKERQITAAEHRYNMTELAVKSNPYFQISRVELDRPGYSYAIDTMSQFVEQYGSDAELYFITGADAILEIITWKNVDKLMEYCQFIAATRPGFHLDDLHQLPDKFIRKIIFMEVPALAISSSDIRRRVAEHRPIKYLLPEPVENYIYQHDLYREVYSSSPGK</sequence>
<evidence type="ECO:0000256" key="8">
    <source>
        <dbReference type="ARBA" id="ARBA00023027"/>
    </source>
</evidence>
<evidence type="ECO:0000256" key="4">
    <source>
        <dbReference type="ARBA" id="ARBA00022679"/>
    </source>
</evidence>
<keyword evidence="8 10" id="KW-0520">NAD</keyword>
<dbReference type="NCBIfam" id="NF000840">
    <property type="entry name" value="PRK00071.1-3"/>
    <property type="match status" value="1"/>
</dbReference>
<dbReference type="PANTHER" id="PTHR39321">
    <property type="entry name" value="NICOTINATE-NUCLEOTIDE ADENYLYLTRANSFERASE-RELATED"/>
    <property type="match status" value="1"/>
</dbReference>
<proteinExistence type="inferred from homology"/>
<dbReference type="RefSeq" id="WP_089608680.1">
    <property type="nucleotide sequence ID" value="NZ_CP022121.1"/>
</dbReference>
<keyword evidence="7 10" id="KW-0067">ATP-binding</keyword>
<comment type="caution">
    <text evidence="12">The sequence shown here is derived from an EMBL/GenBank/DDBJ whole genome shotgun (WGS) entry which is preliminary data.</text>
</comment>
<comment type="catalytic activity">
    <reaction evidence="9 10">
        <text>nicotinate beta-D-ribonucleotide + ATP + H(+) = deamido-NAD(+) + diphosphate</text>
        <dbReference type="Rhea" id="RHEA:22860"/>
        <dbReference type="ChEBI" id="CHEBI:15378"/>
        <dbReference type="ChEBI" id="CHEBI:30616"/>
        <dbReference type="ChEBI" id="CHEBI:33019"/>
        <dbReference type="ChEBI" id="CHEBI:57502"/>
        <dbReference type="ChEBI" id="CHEBI:58437"/>
        <dbReference type="EC" id="2.7.7.18"/>
    </reaction>
</comment>
<dbReference type="InterPro" id="IPR005248">
    <property type="entry name" value="NadD/NMNAT"/>
</dbReference>
<evidence type="ECO:0000256" key="7">
    <source>
        <dbReference type="ARBA" id="ARBA00022840"/>
    </source>
</evidence>
<comment type="pathway">
    <text evidence="2 10">Cofactor biosynthesis; NAD(+) biosynthesis; deamido-NAD(+) from nicotinate D-ribonucleotide: step 1/1.</text>
</comment>
<gene>
    <name evidence="10 12" type="primary">nadD</name>
    <name evidence="12" type="ORF">NVS47_05555</name>
</gene>
<evidence type="ECO:0000256" key="2">
    <source>
        <dbReference type="ARBA" id="ARBA00005019"/>
    </source>
</evidence>
<dbReference type="GO" id="GO:0004515">
    <property type="term" value="F:nicotinate-nucleotide adenylyltransferase activity"/>
    <property type="evidence" value="ECO:0007669"/>
    <property type="project" value="UniProtKB-EC"/>
</dbReference>
<feature type="domain" description="Cytidyltransferase-like" evidence="11">
    <location>
        <begin position="7"/>
        <end position="172"/>
    </location>
</feature>
<evidence type="ECO:0000256" key="9">
    <source>
        <dbReference type="ARBA" id="ARBA00048721"/>
    </source>
</evidence>
<keyword evidence="3 10" id="KW-0662">Pyridine nucleotide biosynthesis</keyword>
<dbReference type="InterPro" id="IPR004821">
    <property type="entry name" value="Cyt_trans-like"/>
</dbReference>
<reference evidence="12 13" key="1">
    <citation type="submission" date="2022-08" db="EMBL/GenBank/DDBJ databases">
        <title>Proteogenomics of the novel Dehalobacterium formicoaceticum strain EZ94 highlights a key role of methyltransferases during anaerobic dichloromethane degradation.</title>
        <authorList>
            <person name="Wasmund K."/>
        </authorList>
    </citation>
    <scope>NUCLEOTIDE SEQUENCE [LARGE SCALE GENOMIC DNA]</scope>
    <source>
        <strain evidence="12 13">EZ94</strain>
    </source>
</reference>
<dbReference type="EMBL" id="JANPWE010000002">
    <property type="protein sequence ID" value="MCR6544988.1"/>
    <property type="molecule type" value="Genomic_DNA"/>
</dbReference>
<evidence type="ECO:0000256" key="3">
    <source>
        <dbReference type="ARBA" id="ARBA00022642"/>
    </source>
</evidence>
<evidence type="ECO:0000256" key="10">
    <source>
        <dbReference type="HAMAP-Rule" id="MF_00244"/>
    </source>
</evidence>
<dbReference type="Proteomes" id="UP001524944">
    <property type="component" value="Unassembled WGS sequence"/>
</dbReference>
<dbReference type="CDD" id="cd02165">
    <property type="entry name" value="NMNAT"/>
    <property type="match status" value="1"/>
</dbReference>
<keyword evidence="13" id="KW-1185">Reference proteome</keyword>
<organism evidence="12 13">
    <name type="scientific">Dehalobacterium formicoaceticum</name>
    <dbReference type="NCBI Taxonomy" id="51515"/>
    <lineage>
        <taxon>Bacteria</taxon>
        <taxon>Bacillati</taxon>
        <taxon>Bacillota</taxon>
        <taxon>Clostridia</taxon>
        <taxon>Eubacteriales</taxon>
        <taxon>Peptococcaceae</taxon>
        <taxon>Dehalobacterium</taxon>
    </lineage>
</organism>
<protein>
    <recommendedName>
        <fullName evidence="10">Probable nicotinate-nucleotide adenylyltransferase</fullName>
        <ecNumber evidence="10">2.7.7.18</ecNumber>
    </recommendedName>
    <alternativeName>
        <fullName evidence="10">Deamido-NAD(+) diphosphorylase</fullName>
    </alternativeName>
    <alternativeName>
        <fullName evidence="10">Deamido-NAD(+) pyrophosphorylase</fullName>
    </alternativeName>
    <alternativeName>
        <fullName evidence="10">Nicotinate mononucleotide adenylyltransferase</fullName>
        <shortName evidence="10">NaMN adenylyltransferase</shortName>
    </alternativeName>
</protein>
<keyword evidence="6 10" id="KW-0547">Nucleotide-binding</keyword>
<accession>A0ABT1Y350</accession>
<dbReference type="NCBIfam" id="TIGR00482">
    <property type="entry name" value="nicotinate (nicotinamide) nucleotide adenylyltransferase"/>
    <property type="match status" value="1"/>
</dbReference>